<comment type="cofactor">
    <cofactor evidence="12">
        <name>Mg(2+)</name>
        <dbReference type="ChEBI" id="CHEBI:18420"/>
    </cofactor>
    <text evidence="12">Binds 1 Mg(2+) ion per subunit.</text>
</comment>
<reference evidence="14 15" key="1">
    <citation type="submission" date="2021-04" db="EMBL/GenBank/DDBJ databases">
        <authorList>
            <person name="Bliznina A."/>
        </authorList>
    </citation>
    <scope>NUCLEOTIDE SEQUENCE [LARGE SCALE GENOMIC DNA]</scope>
</reference>
<dbReference type="Gene3D" id="3.30.470.20">
    <property type="entry name" value="ATP-grasp fold, B domain"/>
    <property type="match status" value="1"/>
</dbReference>
<dbReference type="Gene3D" id="1.10.1080.10">
    <property type="entry name" value="Glutathione Synthetase, Chain A, domain 3"/>
    <property type="match status" value="1"/>
</dbReference>
<evidence type="ECO:0000256" key="3">
    <source>
        <dbReference type="ARBA" id="ARBA00012214"/>
    </source>
</evidence>
<keyword evidence="8 12" id="KW-0547">Nucleotide-binding</keyword>
<dbReference type="SUPFAM" id="SSF56059">
    <property type="entry name" value="Glutathione synthetase ATP-binding domain-like"/>
    <property type="match status" value="1"/>
</dbReference>
<dbReference type="PANTHER" id="PTHR11130">
    <property type="entry name" value="GLUTATHIONE SYNTHETASE"/>
    <property type="match status" value="1"/>
</dbReference>
<comment type="pathway">
    <text evidence="1 12">Sulfur metabolism; glutathione biosynthesis; glutathione from L-cysteine and L-glutamate: step 2/2.</text>
</comment>
<keyword evidence="10 12" id="KW-0460">Magnesium</keyword>
<evidence type="ECO:0000256" key="1">
    <source>
        <dbReference type="ARBA" id="ARBA00004965"/>
    </source>
</evidence>
<dbReference type="InterPro" id="IPR005615">
    <property type="entry name" value="Glutathione_synthase"/>
</dbReference>
<dbReference type="Pfam" id="PF03199">
    <property type="entry name" value="GSH_synthase"/>
    <property type="match status" value="1"/>
</dbReference>
<dbReference type="InterPro" id="IPR037013">
    <property type="entry name" value="GSH-S_sub-bd_sf"/>
</dbReference>
<keyword evidence="5 12" id="KW-0436">Ligase</keyword>
<dbReference type="Gene3D" id="3.30.1490.80">
    <property type="match status" value="1"/>
</dbReference>
<name>A0ABN7T6W6_OIKDI</name>
<evidence type="ECO:0000256" key="9">
    <source>
        <dbReference type="ARBA" id="ARBA00022840"/>
    </source>
</evidence>
<keyword evidence="7 12" id="KW-0479">Metal-binding</keyword>
<dbReference type="PANTHER" id="PTHR11130:SF0">
    <property type="entry name" value="GLUTATHIONE SYNTHETASE"/>
    <property type="match status" value="1"/>
</dbReference>
<dbReference type="InterPro" id="IPR004887">
    <property type="entry name" value="GSH_synth_subst-bd"/>
</dbReference>
<dbReference type="SUPFAM" id="SSF52440">
    <property type="entry name" value="PreATP-grasp domain"/>
    <property type="match status" value="1"/>
</dbReference>
<proteinExistence type="inferred from homology"/>
<dbReference type="Gene3D" id="3.30.1490.50">
    <property type="match status" value="1"/>
</dbReference>
<dbReference type="Gene3D" id="3.40.50.1760">
    <property type="entry name" value="Glutathione synthase, substrate-binding domain superfamily, eukaryotic"/>
    <property type="match status" value="1"/>
</dbReference>
<evidence type="ECO:0000256" key="5">
    <source>
        <dbReference type="ARBA" id="ARBA00022598"/>
    </source>
</evidence>
<dbReference type="PIRSF" id="PIRSF001558">
    <property type="entry name" value="GSHase"/>
    <property type="match status" value="1"/>
</dbReference>
<evidence type="ECO:0000256" key="7">
    <source>
        <dbReference type="ARBA" id="ARBA00022723"/>
    </source>
</evidence>
<keyword evidence="6 12" id="KW-0317">Glutathione biosynthesis</keyword>
<dbReference type="InterPro" id="IPR014049">
    <property type="entry name" value="Glutathione_synthase_N_euk"/>
</dbReference>
<keyword evidence="15" id="KW-1185">Reference proteome</keyword>
<comment type="catalytic activity">
    <reaction evidence="11">
        <text>gamma-L-glutamyl-L-cysteine + glycine + ATP = glutathione + ADP + phosphate + H(+)</text>
        <dbReference type="Rhea" id="RHEA:13557"/>
        <dbReference type="ChEBI" id="CHEBI:15378"/>
        <dbReference type="ChEBI" id="CHEBI:30616"/>
        <dbReference type="ChEBI" id="CHEBI:43474"/>
        <dbReference type="ChEBI" id="CHEBI:57305"/>
        <dbReference type="ChEBI" id="CHEBI:57925"/>
        <dbReference type="ChEBI" id="CHEBI:58173"/>
        <dbReference type="ChEBI" id="CHEBI:456216"/>
        <dbReference type="EC" id="6.3.2.3"/>
    </reaction>
    <physiologicalReaction direction="left-to-right" evidence="11">
        <dbReference type="Rhea" id="RHEA:13558"/>
    </physiologicalReaction>
</comment>
<protein>
    <recommendedName>
        <fullName evidence="4 12">Glutathione synthetase</fullName>
        <shortName evidence="12">GSH-S</shortName>
        <ecNumber evidence="3 12">6.3.2.3</ecNumber>
    </recommendedName>
</protein>
<evidence type="ECO:0000256" key="8">
    <source>
        <dbReference type="ARBA" id="ARBA00022741"/>
    </source>
</evidence>
<evidence type="ECO:0000256" key="4">
    <source>
        <dbReference type="ARBA" id="ARBA00020821"/>
    </source>
</evidence>
<evidence type="ECO:0000313" key="15">
    <source>
        <dbReference type="Proteomes" id="UP001158576"/>
    </source>
</evidence>
<dbReference type="EMBL" id="OU015567">
    <property type="protein sequence ID" value="CAG5112289.1"/>
    <property type="molecule type" value="Genomic_DNA"/>
</dbReference>
<dbReference type="InterPro" id="IPR014709">
    <property type="entry name" value="Glutathione_synthase_C_euk"/>
</dbReference>
<gene>
    <name evidence="14" type="ORF">OKIOD_LOCUS15282</name>
</gene>
<evidence type="ECO:0000256" key="10">
    <source>
        <dbReference type="ARBA" id="ARBA00022842"/>
    </source>
</evidence>
<evidence type="ECO:0000256" key="6">
    <source>
        <dbReference type="ARBA" id="ARBA00022684"/>
    </source>
</evidence>
<evidence type="ECO:0000256" key="2">
    <source>
        <dbReference type="ARBA" id="ARBA00010385"/>
    </source>
</evidence>
<keyword evidence="9 12" id="KW-0067">ATP-binding</keyword>
<comment type="similarity">
    <text evidence="2 12">Belongs to the eukaryotic GSH synthase family.</text>
</comment>
<evidence type="ECO:0000256" key="11">
    <source>
        <dbReference type="ARBA" id="ARBA00048871"/>
    </source>
</evidence>
<evidence type="ECO:0000259" key="13">
    <source>
        <dbReference type="Pfam" id="PF03199"/>
    </source>
</evidence>
<dbReference type="Proteomes" id="UP001158576">
    <property type="component" value="Chromosome 2"/>
</dbReference>
<dbReference type="InterPro" id="IPR016185">
    <property type="entry name" value="PreATP-grasp_dom_sf"/>
</dbReference>
<feature type="domain" description="Glutathione synthase substrate-binding" evidence="13">
    <location>
        <begin position="196"/>
        <end position="288"/>
    </location>
</feature>
<sequence length="461" mass="52101">MVVAESVWNAIELAESFGCVVRRAAIDGEHKDVEHIPLTMEPSPISKQNFLELEAAELVFSELIHKMSSDRDFMNEALKETAAEDAFWRRLLEIYNRVQEEAPNPILLGLHRMDYLLETIGNDEFARMVEFNTTAASMGGHAEKIAEIHRINGHKPEDNSVTPKLAEHLAESVKAYSKKFNTPIENLTVLTIRETPGSVNFSDQRKVELSVSKRLGYKCPVRRVTFTDLANKENVKITGDRRFFYQGTEVATFYMRDVSFPTEELWKARENVDTSVAVKCPSVQYHLMTNKVFQACFSNKKLLHKYISQEEIESIKNFIAPMCYLTDWNNPIVTQAFSTPSSYCLKILREGGHLGNIFDEKEVLETLERMKTDKVLRTEYCLMGKIKSDVHPNTLVRSGKTDGPQRTIAEYGIFGGFLCVDGEVLKNEVCGHLVRVKPEHSHLGGVNVGGACVGSMKIVEN</sequence>
<organism evidence="14 15">
    <name type="scientific">Oikopleura dioica</name>
    <name type="common">Tunicate</name>
    <dbReference type="NCBI Taxonomy" id="34765"/>
    <lineage>
        <taxon>Eukaryota</taxon>
        <taxon>Metazoa</taxon>
        <taxon>Chordata</taxon>
        <taxon>Tunicata</taxon>
        <taxon>Appendicularia</taxon>
        <taxon>Copelata</taxon>
        <taxon>Oikopleuridae</taxon>
        <taxon>Oikopleura</taxon>
    </lineage>
</organism>
<evidence type="ECO:0000256" key="12">
    <source>
        <dbReference type="PIRNR" id="PIRNR001558"/>
    </source>
</evidence>
<accession>A0ABN7T6W6</accession>
<evidence type="ECO:0000313" key="14">
    <source>
        <dbReference type="EMBL" id="CAG5112289.1"/>
    </source>
</evidence>
<dbReference type="Pfam" id="PF03917">
    <property type="entry name" value="GSH_synth_ATP"/>
    <property type="match status" value="1"/>
</dbReference>
<dbReference type="EC" id="6.3.2.3" evidence="3 12"/>
<dbReference type="InterPro" id="IPR014042">
    <property type="entry name" value="Glutathione_synthase_a-hlx"/>
</dbReference>